<dbReference type="PANTHER" id="PTHR37945:SF1">
    <property type="entry name" value="EXTRACELLULAR TUNGSTATE BINDING PROTEIN"/>
    <property type="match status" value="1"/>
</dbReference>
<dbReference type="PANTHER" id="PTHR37945">
    <property type="entry name" value="EXTRACELLULAR TUNGSTATE BINDING PROTEIN"/>
    <property type="match status" value="1"/>
</dbReference>
<accession>A0ABX8X660</accession>
<dbReference type="Proteomes" id="UP000826540">
    <property type="component" value="Chromosome"/>
</dbReference>
<proteinExistence type="predicted"/>
<organism evidence="2 3">
    <name type="scientific">Sphaerospermopsis torques-reginae ITEP-024</name>
    <dbReference type="NCBI Taxonomy" id="984208"/>
    <lineage>
        <taxon>Bacteria</taxon>
        <taxon>Bacillati</taxon>
        <taxon>Cyanobacteriota</taxon>
        <taxon>Cyanophyceae</taxon>
        <taxon>Nostocales</taxon>
        <taxon>Aphanizomenonaceae</taxon>
        <taxon>Sphaerospermopsis</taxon>
        <taxon>Sphaerospermopsis torques-reginae</taxon>
    </lineage>
</organism>
<evidence type="ECO:0000313" key="2">
    <source>
        <dbReference type="EMBL" id="QYX34100.1"/>
    </source>
</evidence>
<dbReference type="InterPro" id="IPR052738">
    <property type="entry name" value="ABC-Tungstate_binding"/>
</dbReference>
<name>A0ABX8X660_9CYAN</name>
<protein>
    <submittedName>
        <fullName evidence="2">Substrate-binding domain-containing protein</fullName>
    </submittedName>
</protein>
<gene>
    <name evidence="2" type="ORF">K2F26_05225</name>
</gene>
<sequence length="203" mass="22500">MNPCNSSLKVQKDRKGATSAIYTSITRISDTSIFYILKSPLELVVIIFYVEAFSLIAKNQALFISRGDDSGTNKLEINLWQQAKIKPAGAWYQETGAGMGQTLQVANEKYGYTLADRATYIFQKQNLSLPILVEGDPKLLNLYHVMEVNPNKFTRVNTSGAKAFSDFLLSPEGQKVIADHGKAKFGQALFFVDAGKTEKDYGL</sequence>
<evidence type="ECO:0000313" key="3">
    <source>
        <dbReference type="Proteomes" id="UP000826540"/>
    </source>
</evidence>
<dbReference type="EMBL" id="CP080598">
    <property type="protein sequence ID" value="QYX34100.1"/>
    <property type="molecule type" value="Genomic_DNA"/>
</dbReference>
<reference evidence="2 3" key="1">
    <citation type="journal article" date="2022" name="J. Am. Chem. Soc.">
        <title>Biosynthesis of Guanitoxin Enables Global Environmental Detection in Freshwater Cyanobacteria.</title>
        <authorList>
            <person name="Lima S.T."/>
            <person name="Fallon T.R."/>
            <person name="Cordoza J.L."/>
            <person name="Chekan J.R."/>
            <person name="Delbaje E."/>
            <person name="Hopiavuori A.R."/>
            <person name="Alvarenga D.O."/>
            <person name="Wood S.M."/>
            <person name="Luhavaya H."/>
            <person name="Baumgartner J.T."/>
            <person name="Dorr F.A."/>
            <person name="Etchegaray A."/>
            <person name="Pinto E."/>
            <person name="McKinnie S.M.K."/>
            <person name="Fiore M.F."/>
            <person name="Moore B.S."/>
        </authorList>
    </citation>
    <scope>NUCLEOTIDE SEQUENCE [LARGE SCALE GENOMIC DNA]</scope>
    <source>
        <strain evidence="2 3">ITEP-024</strain>
    </source>
</reference>
<dbReference type="Gene3D" id="3.40.190.10">
    <property type="entry name" value="Periplasmic binding protein-like II"/>
    <property type="match status" value="2"/>
</dbReference>
<dbReference type="SUPFAM" id="SSF53850">
    <property type="entry name" value="Periplasmic binding protein-like II"/>
    <property type="match status" value="1"/>
</dbReference>
<keyword evidence="3" id="KW-1185">Reference proteome</keyword>
<feature type="domain" description="PBP" evidence="1">
    <location>
        <begin position="50"/>
        <end position="172"/>
    </location>
</feature>
<dbReference type="InterPro" id="IPR024370">
    <property type="entry name" value="PBP_domain"/>
</dbReference>
<evidence type="ECO:0000259" key="1">
    <source>
        <dbReference type="Pfam" id="PF12849"/>
    </source>
</evidence>
<dbReference type="Pfam" id="PF12849">
    <property type="entry name" value="PBP_like_2"/>
    <property type="match status" value="1"/>
</dbReference>